<evidence type="ECO:0000313" key="3">
    <source>
        <dbReference type="Proteomes" id="UP001154282"/>
    </source>
</evidence>
<gene>
    <name evidence="2" type="ORF">LITE_LOCUS9170</name>
</gene>
<comment type="caution">
    <text evidence="2">The sequence shown here is derived from an EMBL/GenBank/DDBJ whole genome shotgun (WGS) entry which is preliminary data.</text>
</comment>
<feature type="region of interest" description="Disordered" evidence="1">
    <location>
        <begin position="109"/>
        <end position="140"/>
    </location>
</feature>
<accession>A0AAV0IGA9</accession>
<reference evidence="2" key="1">
    <citation type="submission" date="2022-08" db="EMBL/GenBank/DDBJ databases">
        <authorList>
            <person name="Gutierrez-Valencia J."/>
        </authorList>
    </citation>
    <scope>NUCLEOTIDE SEQUENCE</scope>
</reference>
<sequence length="171" mass="19191">MVHAARSTAWKERAKVSADDASCYRKLKVLGVRIHGEQLGELADDLTITGSNGQTFHLMVNRRGLCFLEIDNEMGRVKRLRINDHFGWSKYGVRPETSTAWSVSDMDNGAVLVGPPTPTTSSSSSALSDDGDRRRDNMSPSSIYSCWKKVQEEKDKLMKSLLLHDHDEHKD</sequence>
<name>A0AAV0IGA9_9ROSI</name>
<protein>
    <submittedName>
        <fullName evidence="2">Uncharacterized protein</fullName>
    </submittedName>
</protein>
<organism evidence="2 3">
    <name type="scientific">Linum tenue</name>
    <dbReference type="NCBI Taxonomy" id="586396"/>
    <lineage>
        <taxon>Eukaryota</taxon>
        <taxon>Viridiplantae</taxon>
        <taxon>Streptophyta</taxon>
        <taxon>Embryophyta</taxon>
        <taxon>Tracheophyta</taxon>
        <taxon>Spermatophyta</taxon>
        <taxon>Magnoliopsida</taxon>
        <taxon>eudicotyledons</taxon>
        <taxon>Gunneridae</taxon>
        <taxon>Pentapetalae</taxon>
        <taxon>rosids</taxon>
        <taxon>fabids</taxon>
        <taxon>Malpighiales</taxon>
        <taxon>Linaceae</taxon>
        <taxon>Linum</taxon>
    </lineage>
</organism>
<proteinExistence type="predicted"/>
<dbReference type="EMBL" id="CAMGYJ010000003">
    <property type="protein sequence ID" value="CAI0396531.1"/>
    <property type="molecule type" value="Genomic_DNA"/>
</dbReference>
<evidence type="ECO:0000313" key="2">
    <source>
        <dbReference type="EMBL" id="CAI0396531.1"/>
    </source>
</evidence>
<evidence type="ECO:0000256" key="1">
    <source>
        <dbReference type="SAM" id="MobiDB-lite"/>
    </source>
</evidence>
<dbReference type="Proteomes" id="UP001154282">
    <property type="component" value="Unassembled WGS sequence"/>
</dbReference>
<dbReference type="AlphaFoldDB" id="A0AAV0IGA9"/>
<keyword evidence="3" id="KW-1185">Reference proteome</keyword>